<keyword evidence="1" id="KW-1185">Reference proteome</keyword>
<dbReference type="GeneID" id="140013574"/>
<dbReference type="SUPFAM" id="SSF56176">
    <property type="entry name" value="FAD-binding/transporter-associated domain-like"/>
    <property type="match status" value="1"/>
</dbReference>
<dbReference type="RefSeq" id="XP_071919009.1">
    <property type="nucleotide sequence ID" value="XM_072062908.1"/>
</dbReference>
<gene>
    <name evidence="2" type="primary">LOC140013574</name>
</gene>
<dbReference type="Proteomes" id="UP001652660">
    <property type="component" value="Chromosome 8c"/>
</dbReference>
<organism evidence="1 2">
    <name type="scientific">Coffea arabica</name>
    <name type="common">Arabian coffee</name>
    <dbReference type="NCBI Taxonomy" id="13443"/>
    <lineage>
        <taxon>Eukaryota</taxon>
        <taxon>Viridiplantae</taxon>
        <taxon>Streptophyta</taxon>
        <taxon>Embryophyta</taxon>
        <taxon>Tracheophyta</taxon>
        <taxon>Spermatophyta</taxon>
        <taxon>Magnoliopsida</taxon>
        <taxon>eudicotyledons</taxon>
        <taxon>Gunneridae</taxon>
        <taxon>Pentapetalae</taxon>
        <taxon>asterids</taxon>
        <taxon>lamiids</taxon>
        <taxon>Gentianales</taxon>
        <taxon>Rubiaceae</taxon>
        <taxon>Ixoroideae</taxon>
        <taxon>Gardenieae complex</taxon>
        <taxon>Bertiereae - Coffeeae clade</taxon>
        <taxon>Coffeeae</taxon>
        <taxon>Coffea</taxon>
    </lineage>
</organism>
<protein>
    <submittedName>
        <fullName evidence="2">O-acetylstemmadenine oxidase-like</fullName>
    </submittedName>
</protein>
<dbReference type="InterPro" id="IPR016169">
    <property type="entry name" value="FAD-bd_PCMH_sub2"/>
</dbReference>
<proteinExistence type="predicted"/>
<dbReference type="Gene3D" id="3.40.462.20">
    <property type="match status" value="1"/>
</dbReference>
<accession>A0ABM4VHK5</accession>
<sequence>MSTGTGNGSDSMHGGRPIDVQIGYQNEYPVIIFRTVAIPENRIAIVRSQDSRLNSSSIHGFPAGVYLGLGIGGHFSGGGVGNLIRKYGLAADNVIDACIIDANGQILDSRSMGADLFWAIRGAGGACFGVIVAWKIKLVHVPPVVSVFTISKALEQAAIDLIHKWQYLGHKLSEDLLLSIVKTSGNDGTIQATFNSLLLGKADHLLNMIDDSFSEIH</sequence>
<evidence type="ECO:0000313" key="1">
    <source>
        <dbReference type="Proteomes" id="UP001652660"/>
    </source>
</evidence>
<dbReference type="PANTHER" id="PTHR32448">
    <property type="entry name" value="OS08G0158400 PROTEIN"/>
    <property type="match status" value="1"/>
</dbReference>
<name>A0ABM4VHK5_COFAR</name>
<dbReference type="Gene3D" id="3.30.465.10">
    <property type="match status" value="1"/>
</dbReference>
<evidence type="ECO:0000313" key="2">
    <source>
        <dbReference type="RefSeq" id="XP_071919009.1"/>
    </source>
</evidence>
<dbReference type="InterPro" id="IPR036318">
    <property type="entry name" value="FAD-bd_PCMH-like_sf"/>
</dbReference>
<reference evidence="2" key="1">
    <citation type="submission" date="2025-08" db="UniProtKB">
        <authorList>
            <consortium name="RefSeq"/>
        </authorList>
    </citation>
    <scope>IDENTIFICATION</scope>
    <source>
        <tissue evidence="2">Leaves</tissue>
    </source>
</reference>